<evidence type="ECO:0000313" key="1">
    <source>
        <dbReference type="EMBL" id="ACN17935.1"/>
    </source>
</evidence>
<organism evidence="1 2">
    <name type="scientific">Desulforapulum autotrophicum (strain ATCC 43914 / DSM 3382 / VKM B-1955 / HRM2)</name>
    <name type="common">Desulfobacterium autotrophicum</name>
    <dbReference type="NCBI Taxonomy" id="177437"/>
    <lineage>
        <taxon>Bacteria</taxon>
        <taxon>Pseudomonadati</taxon>
        <taxon>Thermodesulfobacteriota</taxon>
        <taxon>Desulfobacteria</taxon>
        <taxon>Desulfobacterales</taxon>
        <taxon>Desulfobacteraceae</taxon>
        <taxon>Desulforapulum</taxon>
    </lineage>
</organism>
<dbReference type="STRING" id="177437.HRM2_48870"/>
<gene>
    <name evidence="1" type="ordered locus">HRM2_48870</name>
</gene>
<dbReference type="EMBL" id="CP001087">
    <property type="protein sequence ID" value="ACN17935.1"/>
    <property type="molecule type" value="Genomic_DNA"/>
</dbReference>
<dbReference type="HOGENOM" id="CLU_1406747_0_0_7"/>
<name>C0QIJ1_DESAH</name>
<dbReference type="KEGG" id="dat:HRM2_48870"/>
<sequence>MDRLIELETLIARNQERFCQIGRALKAIRDGRLYRQALFDTFEAYARTRWDMGRSQAYRLIKSYEVIHNLSPIGDRMPANESQVRPLAQLAPDEQRKTWKDFINSGVESSALNIRRFIDSRKPQPQSKPDLTERITDEYLAAVNAMLEQVRVAQHDHWQKTSRQAALLWNRVMREKILSKGDG</sequence>
<protein>
    <recommendedName>
        <fullName evidence="3">DNA methylase</fullName>
    </recommendedName>
</protein>
<keyword evidence="2" id="KW-1185">Reference proteome</keyword>
<dbReference type="AlphaFoldDB" id="C0QIJ1"/>
<reference evidence="1 2" key="1">
    <citation type="journal article" date="2009" name="Environ. Microbiol.">
        <title>Genome sequence of Desulfobacterium autotrophicum HRM2, a marine sulfate reducer oxidizing organic carbon completely to carbon dioxide.</title>
        <authorList>
            <person name="Strittmatter A.W."/>
            <person name="Liesegang H."/>
            <person name="Rabus R."/>
            <person name="Decker I."/>
            <person name="Amann J."/>
            <person name="Andres S."/>
            <person name="Henne A."/>
            <person name="Fricke W.F."/>
            <person name="Martinez-Arias R."/>
            <person name="Bartels D."/>
            <person name="Goesmann A."/>
            <person name="Krause L."/>
            <person name="Puehler A."/>
            <person name="Klenk H.P."/>
            <person name="Richter M."/>
            <person name="Schuler M."/>
            <person name="Gloeckner F.O."/>
            <person name="Meyerdierks A."/>
            <person name="Gottschalk G."/>
            <person name="Amann R."/>
        </authorList>
    </citation>
    <scope>NUCLEOTIDE SEQUENCE [LARGE SCALE GENOMIC DNA]</scope>
    <source>
        <strain evidence="2">ATCC 43914 / DSM 3382 / HRM2</strain>
    </source>
</reference>
<evidence type="ECO:0000313" key="2">
    <source>
        <dbReference type="Proteomes" id="UP000000442"/>
    </source>
</evidence>
<dbReference type="OrthoDB" id="5422966at2"/>
<dbReference type="eggNOG" id="COG0270">
    <property type="taxonomic scope" value="Bacteria"/>
</dbReference>
<proteinExistence type="predicted"/>
<dbReference type="RefSeq" id="WP_015906642.1">
    <property type="nucleotide sequence ID" value="NC_012108.1"/>
</dbReference>
<dbReference type="Proteomes" id="UP000000442">
    <property type="component" value="Chromosome"/>
</dbReference>
<evidence type="ECO:0008006" key="3">
    <source>
        <dbReference type="Google" id="ProtNLM"/>
    </source>
</evidence>
<accession>C0QIJ1</accession>